<dbReference type="AlphaFoldDB" id="A0A9W4TUV0"/>
<protein>
    <submittedName>
        <fullName evidence="2">Uncharacterized protein</fullName>
    </submittedName>
</protein>
<dbReference type="EMBL" id="CANTUO010000001">
    <property type="protein sequence ID" value="CAI5757305.1"/>
    <property type="molecule type" value="Genomic_DNA"/>
</dbReference>
<accession>A0A9W4TUV0</accession>
<comment type="caution">
    <text evidence="2">The sequence shown here is derived from an EMBL/GenBank/DDBJ whole genome shotgun (WGS) entry which is preliminary data.</text>
</comment>
<feature type="compositionally biased region" description="Polar residues" evidence="1">
    <location>
        <begin position="218"/>
        <end position="228"/>
    </location>
</feature>
<proteinExistence type="predicted"/>
<reference evidence="2" key="1">
    <citation type="submission" date="2022-12" db="EMBL/GenBank/DDBJ databases">
        <authorList>
            <person name="Brejova B."/>
        </authorList>
    </citation>
    <scope>NUCLEOTIDE SEQUENCE</scope>
</reference>
<evidence type="ECO:0000256" key="1">
    <source>
        <dbReference type="SAM" id="MobiDB-lite"/>
    </source>
</evidence>
<keyword evidence="3" id="KW-1185">Reference proteome</keyword>
<feature type="compositionally biased region" description="Low complexity" evidence="1">
    <location>
        <begin position="198"/>
        <end position="210"/>
    </location>
</feature>
<sequence>MDFVDRAPLSLDKDRVTCLLLINTYLMKKCFNMYTNIITNQQFMQQMSQEQRQGITYSYGNCIKRLQCNLATLNYIHEKYNSPNNQQQLQKQSFPVMLSAPQDMPELQHLYSKLQELYADAVQYLKHRIEEMRKQQMLNQNQQMMSQPQGPQQQQQNMTPQNMTPQQHQPNMGPPQSIPPQNIPPQNIPPQNIPPQQMPQMQQQPQSQQMDDMFMNDNYPQNDSMPSSTQDYQNYDNNMNNYNNQNNGINSMSTLSPQQILQQANESKSTPSMTHMDFGLF</sequence>
<evidence type="ECO:0000313" key="3">
    <source>
        <dbReference type="Proteomes" id="UP001152885"/>
    </source>
</evidence>
<gene>
    <name evidence="2" type="ORF">CANVERA_P1821</name>
</gene>
<organism evidence="2 3">
    <name type="scientific">Candida verbasci</name>
    <dbReference type="NCBI Taxonomy" id="1227364"/>
    <lineage>
        <taxon>Eukaryota</taxon>
        <taxon>Fungi</taxon>
        <taxon>Dikarya</taxon>
        <taxon>Ascomycota</taxon>
        <taxon>Saccharomycotina</taxon>
        <taxon>Pichiomycetes</taxon>
        <taxon>Debaryomycetaceae</taxon>
        <taxon>Candida/Lodderomyces clade</taxon>
        <taxon>Candida</taxon>
    </lineage>
</organism>
<dbReference type="OrthoDB" id="2530523at2759"/>
<feature type="compositionally biased region" description="Low complexity" evidence="1">
    <location>
        <begin position="139"/>
        <end position="167"/>
    </location>
</feature>
<feature type="region of interest" description="Disordered" evidence="1">
    <location>
        <begin position="139"/>
        <end position="228"/>
    </location>
</feature>
<evidence type="ECO:0000313" key="2">
    <source>
        <dbReference type="EMBL" id="CAI5757305.1"/>
    </source>
</evidence>
<feature type="compositionally biased region" description="Pro residues" evidence="1">
    <location>
        <begin position="172"/>
        <end position="197"/>
    </location>
</feature>
<dbReference type="Proteomes" id="UP001152885">
    <property type="component" value="Unassembled WGS sequence"/>
</dbReference>
<name>A0A9W4TUV0_9ASCO</name>